<accession>A0A699RSG5</accession>
<name>A0A699RSG5_TANCI</name>
<organism evidence="2">
    <name type="scientific">Tanacetum cinerariifolium</name>
    <name type="common">Dalmatian daisy</name>
    <name type="synonym">Chrysanthemum cinerariifolium</name>
    <dbReference type="NCBI Taxonomy" id="118510"/>
    <lineage>
        <taxon>Eukaryota</taxon>
        <taxon>Viridiplantae</taxon>
        <taxon>Streptophyta</taxon>
        <taxon>Embryophyta</taxon>
        <taxon>Tracheophyta</taxon>
        <taxon>Spermatophyta</taxon>
        <taxon>Magnoliopsida</taxon>
        <taxon>eudicotyledons</taxon>
        <taxon>Gunneridae</taxon>
        <taxon>Pentapetalae</taxon>
        <taxon>asterids</taxon>
        <taxon>campanulids</taxon>
        <taxon>Asterales</taxon>
        <taxon>Asteraceae</taxon>
        <taxon>Asteroideae</taxon>
        <taxon>Anthemideae</taxon>
        <taxon>Anthemidinae</taxon>
        <taxon>Tanacetum</taxon>
    </lineage>
</organism>
<dbReference type="AlphaFoldDB" id="A0A699RSG5"/>
<proteinExistence type="predicted"/>
<dbReference type="EMBL" id="BKCJ011118963">
    <property type="protein sequence ID" value="GFC89085.1"/>
    <property type="molecule type" value="Genomic_DNA"/>
</dbReference>
<comment type="caution">
    <text evidence="2">The sequence shown here is derived from an EMBL/GenBank/DDBJ whole genome shotgun (WGS) entry which is preliminary data.</text>
</comment>
<feature type="compositionally biased region" description="Pro residues" evidence="1">
    <location>
        <begin position="32"/>
        <end position="42"/>
    </location>
</feature>
<sequence>ERDYYHQQIEQFRKSMSTTKAMRQTTQQLFPPYTPVPPSSQP</sequence>
<protein>
    <submittedName>
        <fullName evidence="2">Uncharacterized protein</fullName>
    </submittedName>
</protein>
<feature type="region of interest" description="Disordered" evidence="1">
    <location>
        <begin position="23"/>
        <end position="42"/>
    </location>
</feature>
<gene>
    <name evidence="2" type="ORF">Tci_861055</name>
</gene>
<reference evidence="2" key="1">
    <citation type="journal article" date="2019" name="Sci. Rep.">
        <title>Draft genome of Tanacetum cinerariifolium, the natural source of mosquito coil.</title>
        <authorList>
            <person name="Yamashiro T."/>
            <person name="Shiraishi A."/>
            <person name="Satake H."/>
            <person name="Nakayama K."/>
        </authorList>
    </citation>
    <scope>NUCLEOTIDE SEQUENCE</scope>
</reference>
<evidence type="ECO:0000313" key="2">
    <source>
        <dbReference type="EMBL" id="GFC89085.1"/>
    </source>
</evidence>
<evidence type="ECO:0000256" key="1">
    <source>
        <dbReference type="SAM" id="MobiDB-lite"/>
    </source>
</evidence>
<feature type="non-terminal residue" evidence="2">
    <location>
        <position position="1"/>
    </location>
</feature>